<evidence type="ECO:0000313" key="5">
    <source>
        <dbReference type="Proteomes" id="UP000094053"/>
    </source>
</evidence>
<dbReference type="GO" id="GO:0006355">
    <property type="term" value="P:regulation of DNA-templated transcription"/>
    <property type="evidence" value="ECO:0007669"/>
    <property type="project" value="InterPro"/>
</dbReference>
<comment type="caution">
    <text evidence="4">The sequence shown here is derived from an EMBL/GenBank/DDBJ whole genome shotgun (WGS) entry which is preliminary data.</text>
</comment>
<evidence type="ECO:0000313" key="4">
    <source>
        <dbReference type="EMBL" id="ODQ87865.1"/>
    </source>
</evidence>
<dbReference type="Proteomes" id="UP000094053">
    <property type="component" value="Unassembled WGS sequence"/>
</dbReference>
<dbReference type="SUPFAM" id="SSF48452">
    <property type="entry name" value="TPR-like"/>
    <property type="match status" value="1"/>
</dbReference>
<dbReference type="PRINTS" id="PR00038">
    <property type="entry name" value="HTHLUXR"/>
</dbReference>
<keyword evidence="5" id="KW-1185">Reference proteome</keyword>
<dbReference type="PANTHER" id="PTHR16305:SF35">
    <property type="entry name" value="TRANSCRIPTIONAL ACTIVATOR DOMAIN"/>
    <property type="match status" value="1"/>
</dbReference>
<keyword evidence="1" id="KW-0547">Nucleotide-binding</keyword>
<dbReference type="SUPFAM" id="SSF46894">
    <property type="entry name" value="C-terminal effector domain of the bipartite response regulators"/>
    <property type="match status" value="1"/>
</dbReference>
<evidence type="ECO:0000256" key="2">
    <source>
        <dbReference type="ARBA" id="ARBA00022840"/>
    </source>
</evidence>
<dbReference type="CDD" id="cd06170">
    <property type="entry name" value="LuxR_C_like"/>
    <property type="match status" value="1"/>
</dbReference>
<keyword evidence="2" id="KW-0067">ATP-binding</keyword>
<proteinExistence type="predicted"/>
<dbReference type="InterPro" id="IPR036388">
    <property type="entry name" value="WH-like_DNA-bd_sf"/>
</dbReference>
<dbReference type="SUPFAM" id="SSF52540">
    <property type="entry name" value="P-loop containing nucleoside triphosphate hydrolases"/>
    <property type="match status" value="1"/>
</dbReference>
<evidence type="ECO:0000256" key="1">
    <source>
        <dbReference type="ARBA" id="ARBA00022741"/>
    </source>
</evidence>
<dbReference type="GO" id="GO:0003677">
    <property type="term" value="F:DNA binding"/>
    <property type="evidence" value="ECO:0007669"/>
    <property type="project" value="InterPro"/>
</dbReference>
<dbReference type="Pfam" id="PF00196">
    <property type="entry name" value="GerE"/>
    <property type="match status" value="1"/>
</dbReference>
<dbReference type="InterPro" id="IPR011990">
    <property type="entry name" value="TPR-like_helical_dom_sf"/>
</dbReference>
<dbReference type="STRING" id="1776.BHQ18_21345"/>
<dbReference type="InterPro" id="IPR016032">
    <property type="entry name" value="Sig_transdc_resp-reg_C-effctor"/>
</dbReference>
<sequence>MPTYLANRPTEEAAIAEFLGTASRTPSALLIDGEAGIGKSTLWLAALDRAARHGFQILSARAASVESVAAYATLAELLGGVPDDVIADLPSAQRAALERVRGAADADAAPTDQRAVAAAFLSVLEQVAEQAPVLLAIDDAQWIDPSTVHVLAYTARRLSGPVGVLGTVRTDGSGDPVSWLQMRRPDAVHRITLRPLHSRALQSVISEHLGRPVPRPTMSRIYEISGGNPFYAIELAKVFDSGEDKPLPHTLAAVVQARLDGLEPDALAPLLAAATAATPTVELVTAAVGGEPDRTIELLETAEQNGIIVIEGNRIRFTHPLLATGVYTGASADQRRQMHRRLAGVVGETETQARHLALAATTGDDATVSALERAAAGAQARGAPAAAAELMELAITLGGPTPERQIRLATHVFDAGDPARARTLLERAIAQLQPGPPRATARHLLAVVRFIDDGFVDAVEVLQRALAEDRADEPLRAVMLTTLAYGLYMTGDPDTSRRRAAEAVASAEKLGAPGLLSQALGARTIIEFFTGAGVDEAAMRRALELEDHDTFAPVMLRPSLEQGLILACTGELDASFDLMREIERRCIERGEEGELVFVEFYVALTRIWRGDFPAAEHIADNVTQLAQQLGGGFPAMLSAVLRAWLAVYRGAEQQAREAISEAIETSRRSGTAWHQDWARTALGLLEVSLGNFEAAAESLQPLLARFVPESTEIQAASFVPDAVEALVELGRAAEAEALVAALERNGERLDRPWMLAVGGRCRALLLAAAGDLRSAQTCARRAIEQHRRLPMPFEQARTTLVLGQLQRRARDRAAAATLREAIAAFERLGTPLWAARARTQLSGLGGAGAPSALTAAELRIAELAAAGLTNRDVAGELFLSAKTVEATLARVYRKLGIRSRAELGRMMGRPDA</sequence>
<feature type="domain" description="HTH luxR-type" evidence="3">
    <location>
        <begin position="846"/>
        <end position="911"/>
    </location>
</feature>
<dbReference type="PROSITE" id="PS50043">
    <property type="entry name" value="HTH_LUXR_2"/>
    <property type="match status" value="1"/>
</dbReference>
<dbReference type="Pfam" id="PF13191">
    <property type="entry name" value="AAA_16"/>
    <property type="match status" value="1"/>
</dbReference>
<accession>A0A1E3RDB4</accession>
<dbReference type="Gene3D" id="1.25.40.10">
    <property type="entry name" value="Tetratricopeptide repeat domain"/>
    <property type="match status" value="2"/>
</dbReference>
<dbReference type="PANTHER" id="PTHR16305">
    <property type="entry name" value="TESTICULAR SOLUBLE ADENYLYL CYCLASE"/>
    <property type="match status" value="1"/>
</dbReference>
<dbReference type="GO" id="GO:0005737">
    <property type="term" value="C:cytoplasm"/>
    <property type="evidence" value="ECO:0007669"/>
    <property type="project" value="TreeGrafter"/>
</dbReference>
<dbReference type="GO" id="GO:0005524">
    <property type="term" value="F:ATP binding"/>
    <property type="evidence" value="ECO:0007669"/>
    <property type="project" value="UniProtKB-KW"/>
</dbReference>
<dbReference type="InterPro" id="IPR027417">
    <property type="entry name" value="P-loop_NTPase"/>
</dbReference>
<dbReference type="Gene3D" id="1.10.10.10">
    <property type="entry name" value="Winged helix-like DNA-binding domain superfamily/Winged helix DNA-binding domain"/>
    <property type="match status" value="1"/>
</dbReference>
<dbReference type="GO" id="GO:0004016">
    <property type="term" value="F:adenylate cyclase activity"/>
    <property type="evidence" value="ECO:0007669"/>
    <property type="project" value="TreeGrafter"/>
</dbReference>
<name>A0A1E3RDB4_MYCFV</name>
<dbReference type="EMBL" id="MIHA01000018">
    <property type="protein sequence ID" value="ODQ87865.1"/>
    <property type="molecule type" value="Genomic_DNA"/>
</dbReference>
<dbReference type="OrthoDB" id="3796539at2"/>
<dbReference type="InterPro" id="IPR000792">
    <property type="entry name" value="Tscrpt_reg_LuxR_C"/>
</dbReference>
<reference evidence="5" key="1">
    <citation type="submission" date="2016-09" db="EMBL/GenBank/DDBJ databases">
        <authorList>
            <person name="Greninger A.L."/>
            <person name="Jerome K.R."/>
            <person name="Mcnair B."/>
            <person name="Wallis C."/>
            <person name="Fang F."/>
        </authorList>
    </citation>
    <scope>NUCLEOTIDE SEQUENCE [LARGE SCALE GENOMIC DNA]</scope>
    <source>
        <strain evidence="5">M6</strain>
    </source>
</reference>
<dbReference type="InterPro" id="IPR041664">
    <property type="entry name" value="AAA_16"/>
</dbReference>
<protein>
    <submittedName>
        <fullName evidence="4">LuxR family transcriptional regulator</fullName>
    </submittedName>
</protein>
<organism evidence="4 5">
    <name type="scientific">Mycolicibacterium flavescens</name>
    <name type="common">Mycobacterium flavescens</name>
    <dbReference type="NCBI Taxonomy" id="1776"/>
    <lineage>
        <taxon>Bacteria</taxon>
        <taxon>Bacillati</taxon>
        <taxon>Actinomycetota</taxon>
        <taxon>Actinomycetes</taxon>
        <taxon>Mycobacteriales</taxon>
        <taxon>Mycobacteriaceae</taxon>
        <taxon>Mycolicibacterium</taxon>
    </lineage>
</organism>
<evidence type="ECO:0000259" key="3">
    <source>
        <dbReference type="PROSITE" id="PS50043"/>
    </source>
</evidence>
<gene>
    <name evidence="4" type="ORF">BHQ18_21345</name>
</gene>
<dbReference type="RefSeq" id="WP_069415651.1">
    <property type="nucleotide sequence ID" value="NZ_JACKUL010000028.1"/>
</dbReference>
<dbReference type="AlphaFoldDB" id="A0A1E3RDB4"/>
<dbReference type="SMART" id="SM00421">
    <property type="entry name" value="HTH_LUXR"/>
    <property type="match status" value="1"/>
</dbReference>